<sequence length="212" mass="23991">MRENFFENIGTETVTEISNGLFGDVSICRYRFMVGCIVYETEAASLEECRKHCAEWLKKRSVAFSGHRKLQGNPNRVLPCLLSEVRALYASGYRLFYTGGAVGFDMLAAEAVLSEKRNFPDMSLVVAVPFNGQDALFSQSAKQRYKRILEEADAVIILSESYYPKCYLRRNDFMLLHSSVLIAYWDGISCGGTSYTVRKALNGKRVVVRNLF</sequence>
<dbReference type="Pfam" id="PF06908">
    <property type="entry name" value="YpsA"/>
    <property type="match status" value="1"/>
</dbReference>
<evidence type="ECO:0000313" key="2">
    <source>
        <dbReference type="Proteomes" id="UP000823862"/>
    </source>
</evidence>
<protein>
    <submittedName>
        <fullName evidence="1">DUF1273 domain-containing protein</fullName>
    </submittedName>
</protein>
<dbReference type="PANTHER" id="PTHR38440">
    <property type="entry name" value="UPF0398 PROTEIN YPSA"/>
    <property type="match status" value="1"/>
</dbReference>
<organism evidence="1 2">
    <name type="scientific">Candidatus Bacteroides avicola</name>
    <dbReference type="NCBI Taxonomy" id="2838468"/>
    <lineage>
        <taxon>Bacteria</taxon>
        <taxon>Pseudomonadati</taxon>
        <taxon>Bacteroidota</taxon>
        <taxon>Bacteroidia</taxon>
        <taxon>Bacteroidales</taxon>
        <taxon>Bacteroidaceae</taxon>
        <taxon>Bacteroides</taxon>
    </lineage>
</organism>
<dbReference type="AlphaFoldDB" id="A0A9D2KVE6"/>
<dbReference type="Gene3D" id="3.40.50.450">
    <property type="match status" value="1"/>
</dbReference>
<gene>
    <name evidence="1" type="ORF">H9950_07480</name>
</gene>
<dbReference type="Proteomes" id="UP000823862">
    <property type="component" value="Unassembled WGS sequence"/>
</dbReference>
<dbReference type="InterPro" id="IPR010697">
    <property type="entry name" value="YspA"/>
</dbReference>
<comment type="caution">
    <text evidence="1">The sequence shown here is derived from an EMBL/GenBank/DDBJ whole genome shotgun (WGS) entry which is preliminary data.</text>
</comment>
<dbReference type="EMBL" id="DWZI01000038">
    <property type="protein sequence ID" value="HJA86013.1"/>
    <property type="molecule type" value="Genomic_DNA"/>
</dbReference>
<accession>A0A9D2KVE6</accession>
<dbReference type="SUPFAM" id="SSF102405">
    <property type="entry name" value="MCP/YpsA-like"/>
    <property type="match status" value="1"/>
</dbReference>
<reference evidence="1" key="2">
    <citation type="submission" date="2021-04" db="EMBL/GenBank/DDBJ databases">
        <authorList>
            <person name="Gilroy R."/>
        </authorList>
    </citation>
    <scope>NUCLEOTIDE SEQUENCE</scope>
    <source>
        <strain evidence="1">ChiHjej12B11-9795</strain>
    </source>
</reference>
<dbReference type="PANTHER" id="PTHR38440:SF1">
    <property type="entry name" value="UPF0398 PROTEIN SPR0331"/>
    <property type="match status" value="1"/>
</dbReference>
<name>A0A9D2KVE6_9BACE</name>
<reference evidence="1" key="1">
    <citation type="journal article" date="2021" name="PeerJ">
        <title>Extensive microbial diversity within the chicken gut microbiome revealed by metagenomics and culture.</title>
        <authorList>
            <person name="Gilroy R."/>
            <person name="Ravi A."/>
            <person name="Getino M."/>
            <person name="Pursley I."/>
            <person name="Horton D.L."/>
            <person name="Alikhan N.F."/>
            <person name="Baker D."/>
            <person name="Gharbi K."/>
            <person name="Hall N."/>
            <person name="Watson M."/>
            <person name="Adriaenssens E.M."/>
            <person name="Foster-Nyarko E."/>
            <person name="Jarju S."/>
            <person name="Secka A."/>
            <person name="Antonio M."/>
            <person name="Oren A."/>
            <person name="Chaudhuri R.R."/>
            <person name="La Ragione R."/>
            <person name="Hildebrand F."/>
            <person name="Pallen M.J."/>
        </authorList>
    </citation>
    <scope>NUCLEOTIDE SEQUENCE</scope>
    <source>
        <strain evidence="1">ChiHjej12B11-9795</strain>
    </source>
</reference>
<evidence type="ECO:0000313" key="1">
    <source>
        <dbReference type="EMBL" id="HJA86013.1"/>
    </source>
</evidence>
<proteinExistence type="predicted"/>